<protein>
    <submittedName>
        <fullName evidence="1">Phage portal protein</fullName>
    </submittedName>
</protein>
<dbReference type="PATRIC" id="fig|328812.4.peg.2959"/>
<dbReference type="Pfam" id="PF04860">
    <property type="entry name" value="Phage_portal"/>
    <property type="match status" value="1"/>
</dbReference>
<dbReference type="NCBIfam" id="TIGR01537">
    <property type="entry name" value="portal_HK97"/>
    <property type="match status" value="1"/>
</dbReference>
<sequence length="396" mass="44704">MKIFGLEIRKQKKEPVESFINVQRMGSYSRRTAMSLSAVYRCVNVISESVAQLPLEVFKKDDEGYKKPYLKHSAYSLLREYPNPDMTRFTFLKTLVSSVLLNGNGYAYIDRDNFGNALSIQYIPAGLVNIVYINIEGYAKMRYQVTGFKNLVEPSDMIHVLNFSYDGITGVSTLTHARNTLGIASASEEYAKQFFSEGGNVRGVISVEGRLSPEQRTDIKKAWAEMISNGGVGVMEGNMSYKPVTINPVDAQMIETRQFNVVDICRFFGVSPVKAFDLTKSSYSTVEATQLSFLTDTLAPMLENLELEFKRKVFRPSERSYVEVQFDTSNLLRADKAAQATWMKTMYEMAGMTPNEARRMNNMEKVPNGDQPLVNNAMVPLEYVANKKFETGKEKS</sequence>
<reference evidence="1 2" key="1">
    <citation type="submission" date="2015-06" db="EMBL/GenBank/DDBJ databases">
        <title>Draft Genome Sequence of Parabacteroides goldsteinii with Putative Novel Metallo-Beta-Lactamases Isolated from a Blood Culture from a Human Patient.</title>
        <authorList>
            <person name="Krogh T.J."/>
            <person name="Agergaard C.N."/>
            <person name="Moller-Jensen J."/>
            <person name="Justesen U.S."/>
        </authorList>
    </citation>
    <scope>NUCLEOTIDE SEQUENCE [LARGE SCALE GENOMIC DNA]</scope>
    <source>
        <strain evidence="1 2">910340</strain>
    </source>
</reference>
<dbReference type="Proteomes" id="UP000036166">
    <property type="component" value="Unassembled WGS sequence"/>
</dbReference>
<gene>
    <name evidence="1" type="ORF">ACM15_11260</name>
</gene>
<dbReference type="InterPro" id="IPR006944">
    <property type="entry name" value="Phage/GTA_portal"/>
</dbReference>
<organism evidence="1 2">
    <name type="scientific">Parabacteroides goldsteinii</name>
    <dbReference type="NCBI Taxonomy" id="328812"/>
    <lineage>
        <taxon>Bacteria</taxon>
        <taxon>Pseudomonadati</taxon>
        <taxon>Bacteroidota</taxon>
        <taxon>Bacteroidia</taxon>
        <taxon>Bacteroidales</taxon>
        <taxon>Tannerellaceae</taxon>
        <taxon>Parabacteroides</taxon>
    </lineage>
</organism>
<dbReference type="EMBL" id="LFJV01000033">
    <property type="protein sequence ID" value="KMM33590.1"/>
    <property type="molecule type" value="Genomic_DNA"/>
</dbReference>
<proteinExistence type="predicted"/>
<evidence type="ECO:0000313" key="1">
    <source>
        <dbReference type="EMBL" id="KMM33590.1"/>
    </source>
</evidence>
<dbReference type="Gene3D" id="3.40.140.120">
    <property type="match status" value="1"/>
</dbReference>
<comment type="caution">
    <text evidence="1">The sequence shown here is derived from an EMBL/GenBank/DDBJ whole genome shotgun (WGS) entry which is preliminary data.</text>
</comment>
<dbReference type="Gene3D" id="1.20.1270.210">
    <property type="match status" value="1"/>
</dbReference>
<accession>A0A0J6CK47</accession>
<name>A0A0J6CK47_9BACT</name>
<dbReference type="RefSeq" id="WP_048315518.1">
    <property type="nucleotide sequence ID" value="NZ_LFJV01000033.1"/>
</dbReference>
<evidence type="ECO:0000313" key="2">
    <source>
        <dbReference type="Proteomes" id="UP000036166"/>
    </source>
</evidence>
<dbReference type="InterPro" id="IPR006427">
    <property type="entry name" value="Portal_HK97"/>
</dbReference>
<dbReference type="AlphaFoldDB" id="A0A0J6CK47"/>
<dbReference type="Gene3D" id="3.30.1120.70">
    <property type="match status" value="1"/>
</dbReference>